<dbReference type="Pfam" id="PF08281">
    <property type="entry name" value="Sigma70_r4_2"/>
    <property type="match status" value="1"/>
</dbReference>
<sequence>MTNQSDHTYIQQALKGDTNAFSFLVRKYQDMVFSIALKMLQNREEAEDVAQEVFVKCYHSLGKYKGKAKFGSWLYRITYNACLDNIKSYSRNFNTTELIEHVHEGEVGMLENGIDVLEQKERNATIQNAIKQLSSDEQVIILLYYFEELPLKDIAEIVDVSLDNIKIKLFRSRKKLFKLLKNEVESLKRTV</sequence>
<comment type="similarity">
    <text evidence="1">Belongs to the sigma-70 factor family. ECF subfamily.</text>
</comment>
<name>A0ABY3YID6_9FLAO</name>
<dbReference type="InterPro" id="IPR036388">
    <property type="entry name" value="WH-like_DNA-bd_sf"/>
</dbReference>
<dbReference type="Gene3D" id="1.10.1740.10">
    <property type="match status" value="1"/>
</dbReference>
<protein>
    <submittedName>
        <fullName evidence="7">RNA polymerase sigma factor</fullName>
    </submittedName>
</protein>
<dbReference type="InterPro" id="IPR013249">
    <property type="entry name" value="RNA_pol_sigma70_r4_t2"/>
</dbReference>
<evidence type="ECO:0000256" key="2">
    <source>
        <dbReference type="ARBA" id="ARBA00023015"/>
    </source>
</evidence>
<evidence type="ECO:0000256" key="3">
    <source>
        <dbReference type="ARBA" id="ARBA00023082"/>
    </source>
</evidence>
<feature type="domain" description="RNA polymerase sigma factor 70 region 4 type 2" evidence="6">
    <location>
        <begin position="126"/>
        <end position="176"/>
    </location>
</feature>
<feature type="domain" description="RNA polymerase sigma-70 region 2" evidence="5">
    <location>
        <begin position="24"/>
        <end position="91"/>
    </location>
</feature>
<accession>A0ABY3YID6</accession>
<organism evidence="7 8">
    <name type="scientific">Zhouia spongiae</name>
    <dbReference type="NCBI Taxonomy" id="2202721"/>
    <lineage>
        <taxon>Bacteria</taxon>
        <taxon>Pseudomonadati</taxon>
        <taxon>Bacteroidota</taxon>
        <taxon>Flavobacteriia</taxon>
        <taxon>Flavobacteriales</taxon>
        <taxon>Flavobacteriaceae</taxon>
        <taxon>Zhouia</taxon>
    </lineage>
</organism>
<dbReference type="SUPFAM" id="SSF88659">
    <property type="entry name" value="Sigma3 and sigma4 domains of RNA polymerase sigma factors"/>
    <property type="match status" value="1"/>
</dbReference>
<keyword evidence="4" id="KW-0804">Transcription</keyword>
<dbReference type="InterPro" id="IPR039425">
    <property type="entry name" value="RNA_pol_sigma-70-like"/>
</dbReference>
<keyword evidence="3" id="KW-0731">Sigma factor</keyword>
<dbReference type="InterPro" id="IPR014284">
    <property type="entry name" value="RNA_pol_sigma-70_dom"/>
</dbReference>
<evidence type="ECO:0000256" key="4">
    <source>
        <dbReference type="ARBA" id="ARBA00023163"/>
    </source>
</evidence>
<dbReference type="RefSeq" id="WP_242936006.1">
    <property type="nucleotide sequence ID" value="NZ_CP094326.1"/>
</dbReference>
<evidence type="ECO:0000313" key="7">
    <source>
        <dbReference type="EMBL" id="UNY97594.1"/>
    </source>
</evidence>
<evidence type="ECO:0000259" key="6">
    <source>
        <dbReference type="Pfam" id="PF08281"/>
    </source>
</evidence>
<dbReference type="SUPFAM" id="SSF88946">
    <property type="entry name" value="Sigma2 domain of RNA polymerase sigma factors"/>
    <property type="match status" value="1"/>
</dbReference>
<keyword evidence="8" id="KW-1185">Reference proteome</keyword>
<dbReference type="InterPro" id="IPR007627">
    <property type="entry name" value="RNA_pol_sigma70_r2"/>
</dbReference>
<dbReference type="InterPro" id="IPR013325">
    <property type="entry name" value="RNA_pol_sigma_r2"/>
</dbReference>
<dbReference type="NCBIfam" id="TIGR02937">
    <property type="entry name" value="sigma70-ECF"/>
    <property type="match status" value="1"/>
</dbReference>
<reference evidence="7 8" key="1">
    <citation type="journal article" date="2018" name="Int. J. Syst. Evol. Microbiol.">
        <title>Zhouia spongiae sp. nov., isolated from a marine sponge.</title>
        <authorList>
            <person name="Zhuang L."/>
            <person name="Lin B."/>
            <person name="Qin F."/>
            <person name="Luo L."/>
        </authorList>
    </citation>
    <scope>NUCLEOTIDE SEQUENCE [LARGE SCALE GENOMIC DNA]</scope>
    <source>
        <strain evidence="7 8">HN-Y44</strain>
    </source>
</reference>
<evidence type="ECO:0000256" key="1">
    <source>
        <dbReference type="ARBA" id="ARBA00010641"/>
    </source>
</evidence>
<evidence type="ECO:0000313" key="8">
    <source>
        <dbReference type="Proteomes" id="UP000829476"/>
    </source>
</evidence>
<dbReference type="Pfam" id="PF04542">
    <property type="entry name" value="Sigma70_r2"/>
    <property type="match status" value="1"/>
</dbReference>
<proteinExistence type="inferred from homology"/>
<dbReference type="PANTHER" id="PTHR43133">
    <property type="entry name" value="RNA POLYMERASE ECF-TYPE SIGMA FACTO"/>
    <property type="match status" value="1"/>
</dbReference>
<evidence type="ECO:0000259" key="5">
    <source>
        <dbReference type="Pfam" id="PF04542"/>
    </source>
</evidence>
<gene>
    <name evidence="7" type="ORF">MQE36_10910</name>
</gene>
<dbReference type="InterPro" id="IPR013324">
    <property type="entry name" value="RNA_pol_sigma_r3/r4-like"/>
</dbReference>
<dbReference type="Proteomes" id="UP000829476">
    <property type="component" value="Chromosome"/>
</dbReference>
<dbReference type="EMBL" id="CP094326">
    <property type="protein sequence ID" value="UNY97594.1"/>
    <property type="molecule type" value="Genomic_DNA"/>
</dbReference>
<dbReference type="CDD" id="cd06171">
    <property type="entry name" value="Sigma70_r4"/>
    <property type="match status" value="1"/>
</dbReference>
<keyword evidence="2" id="KW-0805">Transcription regulation</keyword>
<dbReference type="Gene3D" id="1.10.10.10">
    <property type="entry name" value="Winged helix-like DNA-binding domain superfamily/Winged helix DNA-binding domain"/>
    <property type="match status" value="1"/>
</dbReference>
<dbReference type="PANTHER" id="PTHR43133:SF51">
    <property type="entry name" value="RNA POLYMERASE SIGMA FACTOR"/>
    <property type="match status" value="1"/>
</dbReference>